<name>A0ABW0ITJ0_9HYPH</name>
<protein>
    <submittedName>
        <fullName evidence="3">AAA family ATPase</fullName>
    </submittedName>
</protein>
<accession>A0ABW0ITJ0</accession>
<feature type="compositionally biased region" description="Gly residues" evidence="1">
    <location>
        <begin position="93"/>
        <end position="103"/>
    </location>
</feature>
<proteinExistence type="predicted"/>
<dbReference type="InterPro" id="IPR003593">
    <property type="entry name" value="AAA+_ATPase"/>
</dbReference>
<evidence type="ECO:0000313" key="3">
    <source>
        <dbReference type="EMBL" id="MFC5421012.1"/>
    </source>
</evidence>
<dbReference type="RefSeq" id="WP_377799356.1">
    <property type="nucleotide sequence ID" value="NZ_JBHSLW010000023.1"/>
</dbReference>
<sequence>MTRRCSPATGSRSSEPIIRLRRQEGGATRRRLFRWDCGRRKTEAVDPAESIERRGARITMMHTPEDETPDDADSDDIGAEILLTHLTDQRPNGGPGNANGPGLSGPEIPEPEAQIARGPETDWRKTTALIFGHADVGEQLRLLAIENGDTSHLGNEEASRFNKLCWLTEQPTRKPLLFGAQRMREQLDELRRTSPSFVAVTDLVDRAMALSLLAEAPVAIPPLLLVGPPGVGKTYYTKALAAILGVPVHAWSCAMNSDAMQLITGHPTSWRGARMGLLTEALVTSSSASPVFLLDEVDKFMTHRDEQPYNILLNVLEGENSATLLDEYLRVRFDVSHAIFIATANDVSVLPDFILDRFLVIPIATPIGDALIAVTQQIAAKIITPLGLPMPGDAVLAVLARRNPRRIGRVLRLALGFAAAQGRKVLESADIRAADTLASREASPAQIGFMRPKTEGEADRE</sequence>
<feature type="compositionally biased region" description="Acidic residues" evidence="1">
    <location>
        <begin position="66"/>
        <end position="75"/>
    </location>
</feature>
<evidence type="ECO:0000256" key="1">
    <source>
        <dbReference type="SAM" id="MobiDB-lite"/>
    </source>
</evidence>
<comment type="caution">
    <text evidence="3">The sequence shown here is derived from an EMBL/GenBank/DDBJ whole genome shotgun (WGS) entry which is preliminary data.</text>
</comment>
<feature type="region of interest" description="Disordered" evidence="1">
    <location>
        <begin position="86"/>
        <end position="105"/>
    </location>
</feature>
<dbReference type="SMART" id="SM00382">
    <property type="entry name" value="AAA"/>
    <property type="match status" value="1"/>
</dbReference>
<keyword evidence="4" id="KW-1185">Reference proteome</keyword>
<dbReference type="EMBL" id="JBHSLW010000023">
    <property type="protein sequence ID" value="MFC5421012.1"/>
    <property type="molecule type" value="Genomic_DNA"/>
</dbReference>
<feature type="domain" description="AAA+ ATPase" evidence="2">
    <location>
        <begin position="219"/>
        <end position="365"/>
    </location>
</feature>
<dbReference type="InterPro" id="IPR027417">
    <property type="entry name" value="P-loop_NTPase"/>
</dbReference>
<gene>
    <name evidence="3" type="ORF">ACFPOB_15755</name>
</gene>
<evidence type="ECO:0000259" key="2">
    <source>
        <dbReference type="SMART" id="SM00382"/>
    </source>
</evidence>
<reference evidence="4" key="1">
    <citation type="journal article" date="2019" name="Int. J. Syst. Evol. Microbiol.">
        <title>The Global Catalogue of Microorganisms (GCM) 10K type strain sequencing project: providing services to taxonomists for standard genome sequencing and annotation.</title>
        <authorList>
            <consortium name="The Broad Institute Genomics Platform"/>
            <consortium name="The Broad Institute Genome Sequencing Center for Infectious Disease"/>
            <person name="Wu L."/>
            <person name="Ma J."/>
        </authorList>
    </citation>
    <scope>NUCLEOTIDE SEQUENCE [LARGE SCALE GENOMIC DNA]</scope>
    <source>
        <strain evidence="4">NCAIM B.01391</strain>
    </source>
</reference>
<dbReference type="Proteomes" id="UP001596053">
    <property type="component" value="Unassembled WGS sequence"/>
</dbReference>
<feature type="region of interest" description="Disordered" evidence="1">
    <location>
        <begin position="55"/>
        <end position="75"/>
    </location>
</feature>
<dbReference type="InterPro" id="IPR027065">
    <property type="entry name" value="Lon_Prtase"/>
</dbReference>
<dbReference type="Gene3D" id="3.40.50.300">
    <property type="entry name" value="P-loop containing nucleotide triphosphate hydrolases"/>
    <property type="match status" value="1"/>
</dbReference>
<dbReference type="Pfam" id="PF00004">
    <property type="entry name" value="AAA"/>
    <property type="match status" value="1"/>
</dbReference>
<evidence type="ECO:0000313" key="4">
    <source>
        <dbReference type="Proteomes" id="UP001596053"/>
    </source>
</evidence>
<dbReference type="InterPro" id="IPR003959">
    <property type="entry name" value="ATPase_AAA_core"/>
</dbReference>
<dbReference type="SUPFAM" id="SSF52540">
    <property type="entry name" value="P-loop containing nucleoside triphosphate hydrolases"/>
    <property type="match status" value="1"/>
</dbReference>
<dbReference type="PANTHER" id="PTHR10046">
    <property type="entry name" value="ATP DEPENDENT LON PROTEASE FAMILY MEMBER"/>
    <property type="match status" value="1"/>
</dbReference>
<organism evidence="3 4">
    <name type="scientific">Bosea eneae</name>
    <dbReference type="NCBI Taxonomy" id="151454"/>
    <lineage>
        <taxon>Bacteria</taxon>
        <taxon>Pseudomonadati</taxon>
        <taxon>Pseudomonadota</taxon>
        <taxon>Alphaproteobacteria</taxon>
        <taxon>Hyphomicrobiales</taxon>
        <taxon>Boseaceae</taxon>
        <taxon>Bosea</taxon>
    </lineage>
</organism>